<keyword evidence="1" id="KW-0732">Signal</keyword>
<sequence>MLGRVGRGGRLLVAGLLAAVAMPAGAATGYYLVEVYSDPGRVTLDYKYWNAKSSGMIPIGAPELGVGYGVNSRWYTELYGVTQQDAIQGTQMMSLNWQNDVLLTQGEYPFDLAIHTDIGQYRNQARQGYSLEWGPALQTEWWRTQFNANLFFQRDYRIDQSGGQPAVSSLQSGLSPQGGPTQLVYQWQVRQHWRPWFNVGLQGFGELGRWDHWANRQNQSHRAGPAIFGTLHIGQQFVKYQAAYLFGSNATLSSRTFTMRLQLGF</sequence>
<accession>A0A6M3ZMD3</accession>
<feature type="chain" id="PRO_5026850715" description="Transporter" evidence="1">
    <location>
        <begin position="27"/>
        <end position="265"/>
    </location>
</feature>
<proteinExistence type="predicted"/>
<dbReference type="RefSeq" id="WP_017451229.1">
    <property type="nucleotide sequence ID" value="NZ_CP008956.1"/>
</dbReference>
<name>A0A6M3ZMD3_9BURK</name>
<dbReference type="Proteomes" id="UP000501648">
    <property type="component" value="Chromosome"/>
</dbReference>
<evidence type="ECO:0000313" key="2">
    <source>
        <dbReference type="EMBL" id="QJP99580.1"/>
    </source>
</evidence>
<feature type="signal peptide" evidence="1">
    <location>
        <begin position="1"/>
        <end position="26"/>
    </location>
</feature>
<gene>
    <name evidence="2" type="ORF">C798_04870</name>
</gene>
<evidence type="ECO:0000313" key="3">
    <source>
        <dbReference type="Proteomes" id="UP000501648"/>
    </source>
</evidence>
<evidence type="ECO:0008006" key="4">
    <source>
        <dbReference type="Google" id="ProtNLM"/>
    </source>
</evidence>
<evidence type="ECO:0000256" key="1">
    <source>
        <dbReference type="SAM" id="SignalP"/>
    </source>
</evidence>
<dbReference type="EMBL" id="CP008956">
    <property type="protein sequence ID" value="QJP99580.1"/>
    <property type="molecule type" value="Genomic_DNA"/>
</dbReference>
<organism evidence="2 3">
    <name type="scientific">Herbaspirillum rubrisubalbicans Os34</name>
    <dbReference type="NCBI Taxonomy" id="1235827"/>
    <lineage>
        <taxon>Bacteria</taxon>
        <taxon>Pseudomonadati</taxon>
        <taxon>Pseudomonadota</taxon>
        <taxon>Betaproteobacteria</taxon>
        <taxon>Burkholderiales</taxon>
        <taxon>Oxalobacteraceae</taxon>
        <taxon>Herbaspirillum</taxon>
    </lineage>
</organism>
<dbReference type="AlphaFoldDB" id="A0A6M3ZMD3"/>
<protein>
    <recommendedName>
        <fullName evidence="4">Transporter</fullName>
    </recommendedName>
</protein>
<reference evidence="2 3" key="1">
    <citation type="journal article" date="2012" name="J. Bacteriol.">
        <title>Genome sequence of the pathogenic Herbaspirillum seropedicae strain Os34, isolated from rice roots.</title>
        <authorList>
            <person name="Ye W."/>
            <person name="Ye S."/>
            <person name="Liu J."/>
            <person name="Chang S."/>
            <person name="Chen M."/>
            <person name="Zhu B."/>
            <person name="Guo L."/>
            <person name="An Q."/>
        </authorList>
    </citation>
    <scope>NUCLEOTIDE SEQUENCE [LARGE SCALE GENOMIC DNA]</scope>
    <source>
        <strain evidence="2 3">Os34</strain>
    </source>
</reference>